<sequence length="86" mass="10396">MKNLMYRVVLFFKADEGERVHYADIRTQFRRQYLFFGKYYANLEINLTDLDPTPMNKEDAEFTSKLAWLAFRHNGLLRVELEEVEE</sequence>
<name>A0A662Z7U6_9GAMM</name>
<dbReference type="AlphaFoldDB" id="A0A662Z7U6"/>
<accession>A0A662Z7U6</accession>
<dbReference type="EMBL" id="FOSF01000001">
    <property type="protein sequence ID" value="SFJ75146.1"/>
    <property type="molecule type" value="Genomic_DNA"/>
</dbReference>
<protein>
    <submittedName>
        <fullName evidence="1">Uncharacterized protein</fullName>
    </submittedName>
</protein>
<gene>
    <name evidence="1" type="ORF">SAMN04487865_1001158</name>
</gene>
<keyword evidence="2" id="KW-1185">Reference proteome</keyword>
<proteinExistence type="predicted"/>
<evidence type="ECO:0000313" key="1">
    <source>
        <dbReference type="EMBL" id="SFJ75146.1"/>
    </source>
</evidence>
<evidence type="ECO:0000313" key="2">
    <source>
        <dbReference type="Proteomes" id="UP000243374"/>
    </source>
</evidence>
<dbReference type="RefSeq" id="WP_074838059.1">
    <property type="nucleotide sequence ID" value="NZ_CP047056.1"/>
</dbReference>
<organism evidence="1 2">
    <name type="scientific">Succinivibrio dextrinosolvens</name>
    <dbReference type="NCBI Taxonomy" id="83771"/>
    <lineage>
        <taxon>Bacteria</taxon>
        <taxon>Pseudomonadati</taxon>
        <taxon>Pseudomonadota</taxon>
        <taxon>Gammaproteobacteria</taxon>
        <taxon>Aeromonadales</taxon>
        <taxon>Succinivibrionaceae</taxon>
        <taxon>Succinivibrio</taxon>
    </lineage>
</organism>
<reference evidence="1 2" key="1">
    <citation type="submission" date="2016-10" db="EMBL/GenBank/DDBJ databases">
        <authorList>
            <person name="Varghese N."/>
            <person name="Submissions S."/>
        </authorList>
    </citation>
    <scope>NUCLEOTIDE SEQUENCE [LARGE SCALE GENOMIC DNA]</scope>
    <source>
        <strain evidence="1 2">22B</strain>
    </source>
</reference>
<dbReference type="Proteomes" id="UP000243374">
    <property type="component" value="Unassembled WGS sequence"/>
</dbReference>